<keyword evidence="2" id="KW-0472">Membrane</keyword>
<gene>
    <name evidence="3" type="ORF">C2S53_010626</name>
</gene>
<organism evidence="3 4">
    <name type="scientific">Perilla frutescens var. hirtella</name>
    <name type="common">Perilla citriodora</name>
    <name type="synonym">Perilla setoyensis</name>
    <dbReference type="NCBI Taxonomy" id="608512"/>
    <lineage>
        <taxon>Eukaryota</taxon>
        <taxon>Viridiplantae</taxon>
        <taxon>Streptophyta</taxon>
        <taxon>Embryophyta</taxon>
        <taxon>Tracheophyta</taxon>
        <taxon>Spermatophyta</taxon>
        <taxon>Magnoliopsida</taxon>
        <taxon>eudicotyledons</taxon>
        <taxon>Gunneridae</taxon>
        <taxon>Pentapetalae</taxon>
        <taxon>asterids</taxon>
        <taxon>lamiids</taxon>
        <taxon>Lamiales</taxon>
        <taxon>Lamiaceae</taxon>
        <taxon>Nepetoideae</taxon>
        <taxon>Elsholtzieae</taxon>
        <taxon>Perilla</taxon>
    </lineage>
</organism>
<feature type="region of interest" description="Disordered" evidence="1">
    <location>
        <begin position="16"/>
        <end position="35"/>
    </location>
</feature>
<keyword evidence="2" id="KW-0812">Transmembrane</keyword>
<evidence type="ECO:0000256" key="1">
    <source>
        <dbReference type="SAM" id="MobiDB-lite"/>
    </source>
</evidence>
<comment type="caution">
    <text evidence="3">The sequence shown here is derived from an EMBL/GenBank/DDBJ whole genome shotgun (WGS) entry which is preliminary data.</text>
</comment>
<sequence length="133" mass="14591">MGYFVSGVTLLQLTHNITTGDSPPPNTDQQPPTKPTNASFIQFLSLPATHTKITTTGYFAAHSSADIFSNREFQLVALKKNKDINLMMFISMYIGILLSWIIDVVNVLYDGEVTRLIGVLGFEGFCFVLAANG</sequence>
<dbReference type="EMBL" id="SDAM02000101">
    <property type="protein sequence ID" value="KAH6830088.1"/>
    <property type="molecule type" value="Genomic_DNA"/>
</dbReference>
<evidence type="ECO:0000313" key="3">
    <source>
        <dbReference type="EMBL" id="KAH6830088.1"/>
    </source>
</evidence>
<feature type="transmembrane region" description="Helical" evidence="2">
    <location>
        <begin position="84"/>
        <end position="102"/>
    </location>
</feature>
<evidence type="ECO:0000313" key="4">
    <source>
        <dbReference type="Proteomes" id="UP001190926"/>
    </source>
</evidence>
<keyword evidence="4" id="KW-1185">Reference proteome</keyword>
<keyword evidence="2" id="KW-1133">Transmembrane helix</keyword>
<proteinExistence type="predicted"/>
<reference evidence="3 4" key="1">
    <citation type="journal article" date="2021" name="Nat. Commun.">
        <title>Incipient diploidization of the medicinal plant Perilla within 10,000 years.</title>
        <authorList>
            <person name="Zhang Y."/>
            <person name="Shen Q."/>
            <person name="Leng L."/>
            <person name="Zhang D."/>
            <person name="Chen S."/>
            <person name="Shi Y."/>
            <person name="Ning Z."/>
            <person name="Chen S."/>
        </authorList>
    </citation>
    <scope>NUCLEOTIDE SEQUENCE [LARGE SCALE GENOMIC DNA]</scope>
    <source>
        <strain evidence="4">cv. PC099</strain>
    </source>
</reference>
<evidence type="ECO:0000256" key="2">
    <source>
        <dbReference type="SAM" id="Phobius"/>
    </source>
</evidence>
<protein>
    <submittedName>
        <fullName evidence="3">Membrane protein</fullName>
    </submittedName>
</protein>
<accession>A0AAD4JBG1</accession>
<dbReference type="AlphaFoldDB" id="A0AAD4JBG1"/>
<name>A0AAD4JBG1_PERFH</name>
<dbReference type="Proteomes" id="UP001190926">
    <property type="component" value="Unassembled WGS sequence"/>
</dbReference>